<evidence type="ECO:0000313" key="3">
    <source>
        <dbReference type="Proteomes" id="UP000638462"/>
    </source>
</evidence>
<comment type="caution">
    <text evidence="2">The sequence shown here is derived from an EMBL/GenBank/DDBJ whole genome shotgun (WGS) entry which is preliminary data.</text>
</comment>
<dbReference type="PANTHER" id="PTHR44757:SF2">
    <property type="entry name" value="BIOFILM ARCHITECTURE MAINTENANCE PROTEIN MBAA"/>
    <property type="match status" value="1"/>
</dbReference>
<evidence type="ECO:0000313" key="2">
    <source>
        <dbReference type="EMBL" id="GGF15359.1"/>
    </source>
</evidence>
<gene>
    <name evidence="2" type="ORF">GCM10008027_45220</name>
</gene>
<dbReference type="SMART" id="SM00091">
    <property type="entry name" value="PAS"/>
    <property type="match status" value="2"/>
</dbReference>
<dbReference type="PANTHER" id="PTHR44757">
    <property type="entry name" value="DIGUANYLATE CYCLASE DGCP"/>
    <property type="match status" value="1"/>
</dbReference>
<protein>
    <recommendedName>
        <fullName evidence="1">PAS domain-containing protein</fullName>
    </recommendedName>
</protein>
<evidence type="ECO:0000259" key="1">
    <source>
        <dbReference type="PROSITE" id="PS50112"/>
    </source>
</evidence>
<dbReference type="Gene3D" id="3.30.450.20">
    <property type="entry name" value="PAS domain"/>
    <property type="match status" value="2"/>
</dbReference>
<dbReference type="InterPro" id="IPR035965">
    <property type="entry name" value="PAS-like_dom_sf"/>
</dbReference>
<accession>A0ABQ1UBV8</accession>
<dbReference type="Pfam" id="PF08448">
    <property type="entry name" value="PAS_4"/>
    <property type="match status" value="1"/>
</dbReference>
<dbReference type="InterPro" id="IPR013767">
    <property type="entry name" value="PAS_fold"/>
</dbReference>
<feature type="domain" description="PAS" evidence="1">
    <location>
        <begin position="22"/>
        <end position="74"/>
    </location>
</feature>
<proteinExistence type="predicted"/>
<reference evidence="3" key="1">
    <citation type="journal article" date="2019" name="Int. J. Syst. Evol. Microbiol.">
        <title>The Global Catalogue of Microorganisms (GCM) 10K type strain sequencing project: providing services to taxonomists for standard genome sequencing and annotation.</title>
        <authorList>
            <consortium name="The Broad Institute Genomics Platform"/>
            <consortium name="The Broad Institute Genome Sequencing Center for Infectious Disease"/>
            <person name="Wu L."/>
            <person name="Ma J."/>
        </authorList>
    </citation>
    <scope>NUCLEOTIDE SEQUENCE [LARGE SCALE GENOMIC DNA]</scope>
    <source>
        <strain evidence="3">CGMCC 1.15394</strain>
    </source>
</reference>
<dbReference type="InterPro" id="IPR000014">
    <property type="entry name" value="PAS"/>
</dbReference>
<dbReference type="Proteomes" id="UP000638462">
    <property type="component" value="Unassembled WGS sequence"/>
</dbReference>
<dbReference type="CDD" id="cd00130">
    <property type="entry name" value="PAS"/>
    <property type="match status" value="2"/>
</dbReference>
<dbReference type="InterPro" id="IPR013656">
    <property type="entry name" value="PAS_4"/>
</dbReference>
<dbReference type="SUPFAM" id="SSF55785">
    <property type="entry name" value="PYP-like sensor domain (PAS domain)"/>
    <property type="match status" value="2"/>
</dbReference>
<name>A0ABQ1UBV8_9GAMM</name>
<keyword evidence="3" id="KW-1185">Reference proteome</keyword>
<dbReference type="EMBL" id="BMIT01000043">
    <property type="protein sequence ID" value="GGF15359.1"/>
    <property type="molecule type" value="Genomic_DNA"/>
</dbReference>
<sequence length="241" mass="27604">MKVPADSYWTPSDWVQDWVEGFRQLFNDTTQIAVQGYDSERRVVYWNQASEVVYEYSAEEAMGKRIEDLIIPTNLHQHVIDSIERWINHGKPVPAAGVTLRRKDGKPVHVFSSHVLLSNRQGEPEMYCIDIDVTERLATEQALKDSEARFRLLAENMSDLVCLHSPTGCFEYVSPSSLALLGYKSHELIGQMPASFCHADDYARLMNMFENPAQIKEPLIYRMRDFKRGVPLDVVIDAPNI</sequence>
<dbReference type="InterPro" id="IPR052155">
    <property type="entry name" value="Biofilm_reg_signaling"/>
</dbReference>
<organism evidence="2 3">
    <name type="scientific">Pseudoalteromonas gelatinilytica</name>
    <dbReference type="NCBI Taxonomy" id="1703256"/>
    <lineage>
        <taxon>Bacteria</taxon>
        <taxon>Pseudomonadati</taxon>
        <taxon>Pseudomonadota</taxon>
        <taxon>Gammaproteobacteria</taxon>
        <taxon>Alteromonadales</taxon>
        <taxon>Pseudoalteromonadaceae</taxon>
        <taxon>Pseudoalteromonas</taxon>
    </lineage>
</organism>
<dbReference type="Pfam" id="PF00989">
    <property type="entry name" value="PAS"/>
    <property type="match status" value="1"/>
</dbReference>
<dbReference type="PROSITE" id="PS50112">
    <property type="entry name" value="PAS"/>
    <property type="match status" value="2"/>
</dbReference>
<feature type="domain" description="PAS" evidence="1">
    <location>
        <begin position="146"/>
        <end position="216"/>
    </location>
</feature>
<dbReference type="NCBIfam" id="TIGR00229">
    <property type="entry name" value="sensory_box"/>
    <property type="match status" value="2"/>
</dbReference>